<reference evidence="3" key="1">
    <citation type="submission" date="2017-04" db="EMBL/GenBank/DDBJ databases">
        <title>Plasmodium gonderi genome.</title>
        <authorList>
            <person name="Arisue N."/>
            <person name="Honma H."/>
            <person name="Kawai S."/>
            <person name="Tougan T."/>
            <person name="Tanabe K."/>
            <person name="Horii T."/>
        </authorList>
    </citation>
    <scope>NUCLEOTIDE SEQUENCE [LARGE SCALE GENOMIC DNA]</scope>
    <source>
        <strain evidence="3">ATCC 30045</strain>
    </source>
</reference>
<evidence type="ECO:0000256" key="1">
    <source>
        <dbReference type="SAM" id="Phobius"/>
    </source>
</evidence>
<dbReference type="Proteomes" id="UP000195521">
    <property type="component" value="Unassembled WGS sequence"/>
</dbReference>
<comment type="caution">
    <text evidence="2">The sequence shown here is derived from an EMBL/GenBank/DDBJ whole genome shotgun (WGS) entry which is preliminary data.</text>
</comment>
<keyword evidence="3" id="KW-1185">Reference proteome</keyword>
<keyword evidence="1" id="KW-1133">Transmembrane helix</keyword>
<feature type="transmembrane region" description="Helical" evidence="1">
    <location>
        <begin position="195"/>
        <end position="217"/>
    </location>
</feature>
<dbReference type="OrthoDB" id="389443at2759"/>
<dbReference type="AlphaFoldDB" id="A0A1Y1JC66"/>
<evidence type="ECO:0000313" key="2">
    <source>
        <dbReference type="EMBL" id="GAW80086.1"/>
    </source>
</evidence>
<dbReference type="InterPro" id="IPR022139">
    <property type="entry name" value="Fam-L/Fam-M-like_plasmodium"/>
</dbReference>
<sequence>MFSYIRDEDYNKIINLIFWISEILNNTYKIEGIIRIINEGLFKKYEHQKRLEHRSLSEFYSMHKKNTKTTKKKNNIKYKPSFAYSRLEGFRELDEYKISYAYRYSNKKGLAKWDCYCEKKIFNILDSMNDTTAKSHNSKSKNFKRLVNKVLVCLAIIPCVLPLFGLILPVLDMIKHSDSCNSSLLRNIEITKTRYIVYCVLFLIMTYIIVVTIIYVVTKIVKYESLKNNKGKMNFKKYCIFCRELILNK</sequence>
<name>A0A1Y1JC66_PLAGO</name>
<dbReference type="Pfam" id="PF12420">
    <property type="entry name" value="DUF3671"/>
    <property type="match status" value="1"/>
</dbReference>
<keyword evidence="1" id="KW-0812">Transmembrane</keyword>
<evidence type="ECO:0000313" key="3">
    <source>
        <dbReference type="Proteomes" id="UP000195521"/>
    </source>
</evidence>
<dbReference type="RefSeq" id="XP_028542675.1">
    <property type="nucleotide sequence ID" value="XM_028686874.1"/>
</dbReference>
<dbReference type="GeneID" id="39746799"/>
<accession>A0A1Y1JC66</accession>
<proteinExistence type="predicted"/>
<feature type="transmembrane region" description="Helical" evidence="1">
    <location>
        <begin position="146"/>
        <end position="168"/>
    </location>
</feature>
<keyword evidence="1" id="KW-0472">Membrane</keyword>
<gene>
    <name evidence="2" type="ORF">PGO_070010</name>
</gene>
<organism evidence="2 3">
    <name type="scientific">Plasmodium gonderi</name>
    <dbReference type="NCBI Taxonomy" id="77519"/>
    <lineage>
        <taxon>Eukaryota</taxon>
        <taxon>Sar</taxon>
        <taxon>Alveolata</taxon>
        <taxon>Apicomplexa</taxon>
        <taxon>Aconoidasida</taxon>
        <taxon>Haemosporida</taxon>
        <taxon>Plasmodiidae</taxon>
        <taxon>Plasmodium</taxon>
        <taxon>Plasmodium (Plasmodium)</taxon>
    </lineage>
</organism>
<protein>
    <submittedName>
        <fullName evidence="2">Variable surface protein</fullName>
    </submittedName>
</protein>
<dbReference type="EMBL" id="BDQF01000008">
    <property type="protein sequence ID" value="GAW80086.1"/>
    <property type="molecule type" value="Genomic_DNA"/>
</dbReference>